<dbReference type="PANTHER" id="PTHR10030">
    <property type="entry name" value="ALPHA-L-FUCOSIDASE"/>
    <property type="match status" value="1"/>
</dbReference>
<name>A0A6J8AH01_MYTCO</name>
<dbReference type="EC" id="3.2.1.51" evidence="3"/>
<dbReference type="Gene3D" id="3.20.20.80">
    <property type="entry name" value="Glycosidases"/>
    <property type="match status" value="1"/>
</dbReference>
<comment type="similarity">
    <text evidence="2">Belongs to the glycosyl hydrolase 29 family.</text>
</comment>
<evidence type="ECO:0000256" key="3">
    <source>
        <dbReference type="ARBA" id="ARBA00012662"/>
    </source>
</evidence>
<dbReference type="Gene3D" id="2.60.40.1180">
    <property type="entry name" value="Golgi alpha-mannosidase II"/>
    <property type="match status" value="1"/>
</dbReference>
<keyword evidence="10" id="KW-1185">Reference proteome</keyword>
<dbReference type="PANTHER" id="PTHR10030:SF37">
    <property type="entry name" value="ALPHA-L-FUCOSIDASE-RELATED"/>
    <property type="match status" value="1"/>
</dbReference>
<comment type="function">
    <text evidence="1">Alpha-L-fucosidase is responsible for hydrolyzing the alpha-1,6-linked fucose joined to the reducing-end N-acetylglucosamine of the carbohydrate moieties of glycoproteins.</text>
</comment>
<evidence type="ECO:0000313" key="10">
    <source>
        <dbReference type="Proteomes" id="UP000507470"/>
    </source>
</evidence>
<dbReference type="AlphaFoldDB" id="A0A6J8AH01"/>
<evidence type="ECO:0000256" key="1">
    <source>
        <dbReference type="ARBA" id="ARBA00004071"/>
    </source>
</evidence>
<dbReference type="PRINTS" id="PR00741">
    <property type="entry name" value="GLHYDRLASE29"/>
</dbReference>
<feature type="domain" description="Glycoside hydrolase family 29 N-terminal" evidence="7">
    <location>
        <begin position="2"/>
        <end position="50"/>
    </location>
</feature>
<accession>A0A6J8AH01</accession>
<evidence type="ECO:0000256" key="6">
    <source>
        <dbReference type="ARBA" id="ARBA00023295"/>
    </source>
</evidence>
<reference evidence="9 10" key="1">
    <citation type="submission" date="2020-06" db="EMBL/GenBank/DDBJ databases">
        <authorList>
            <person name="Li R."/>
            <person name="Bekaert M."/>
        </authorList>
    </citation>
    <scope>NUCLEOTIDE SEQUENCE [LARGE SCALE GENOMIC DNA]</scope>
    <source>
        <strain evidence="10">wild</strain>
    </source>
</reference>
<proteinExistence type="inferred from homology"/>
<dbReference type="SUPFAM" id="SSF51445">
    <property type="entry name" value="(Trans)glycosidases"/>
    <property type="match status" value="1"/>
</dbReference>
<evidence type="ECO:0000313" key="9">
    <source>
        <dbReference type="EMBL" id="CAC5367021.1"/>
    </source>
</evidence>
<dbReference type="InterPro" id="IPR000933">
    <property type="entry name" value="Glyco_hydro_29"/>
</dbReference>
<dbReference type="InterPro" id="IPR017853">
    <property type="entry name" value="GH"/>
</dbReference>
<dbReference type="GO" id="GO:0006004">
    <property type="term" value="P:fucose metabolic process"/>
    <property type="evidence" value="ECO:0007669"/>
    <property type="project" value="InterPro"/>
</dbReference>
<dbReference type="OrthoDB" id="6039950at2759"/>
<dbReference type="Proteomes" id="UP000507470">
    <property type="component" value="Unassembled WGS sequence"/>
</dbReference>
<organism evidence="9 10">
    <name type="scientific">Mytilus coruscus</name>
    <name type="common">Sea mussel</name>
    <dbReference type="NCBI Taxonomy" id="42192"/>
    <lineage>
        <taxon>Eukaryota</taxon>
        <taxon>Metazoa</taxon>
        <taxon>Spiralia</taxon>
        <taxon>Lophotrochozoa</taxon>
        <taxon>Mollusca</taxon>
        <taxon>Bivalvia</taxon>
        <taxon>Autobranchia</taxon>
        <taxon>Pteriomorphia</taxon>
        <taxon>Mytilida</taxon>
        <taxon>Mytiloidea</taxon>
        <taxon>Mytilidae</taxon>
        <taxon>Mytilinae</taxon>
        <taxon>Mytilus</taxon>
    </lineage>
</organism>
<dbReference type="Pfam" id="PF01120">
    <property type="entry name" value="Alpha_L_fucos"/>
    <property type="match status" value="1"/>
</dbReference>
<dbReference type="InterPro" id="IPR013780">
    <property type="entry name" value="Glyco_hydro_b"/>
</dbReference>
<dbReference type="GO" id="GO:0005764">
    <property type="term" value="C:lysosome"/>
    <property type="evidence" value="ECO:0007669"/>
    <property type="project" value="TreeGrafter"/>
</dbReference>
<evidence type="ECO:0000256" key="4">
    <source>
        <dbReference type="ARBA" id="ARBA00022729"/>
    </source>
</evidence>
<dbReference type="FunFam" id="2.60.40.1180:FF:000013">
    <property type="entry name" value="Alpha-L-fucosidase"/>
    <property type="match status" value="1"/>
</dbReference>
<dbReference type="InterPro" id="IPR031919">
    <property type="entry name" value="Fucosidase_C"/>
</dbReference>
<keyword evidence="5 9" id="KW-0378">Hydrolase</keyword>
<dbReference type="InterPro" id="IPR016286">
    <property type="entry name" value="FUC_metazoa-typ"/>
</dbReference>
<feature type="domain" description="Alpha-L-fucosidase C-terminal" evidence="8">
    <location>
        <begin position="61"/>
        <end position="152"/>
    </location>
</feature>
<evidence type="ECO:0000259" key="8">
    <source>
        <dbReference type="Pfam" id="PF16757"/>
    </source>
</evidence>
<dbReference type="GO" id="GO:0016139">
    <property type="term" value="P:glycoside catabolic process"/>
    <property type="evidence" value="ECO:0007669"/>
    <property type="project" value="TreeGrafter"/>
</dbReference>
<protein>
    <recommendedName>
        <fullName evidence="3">alpha-L-fucosidase</fullName>
        <ecNumber evidence="3">3.2.1.51</ecNumber>
    </recommendedName>
</protein>
<keyword evidence="4" id="KW-0732">Signal</keyword>
<evidence type="ECO:0000259" key="7">
    <source>
        <dbReference type="Pfam" id="PF01120"/>
    </source>
</evidence>
<keyword evidence="6 9" id="KW-0326">Glycosidase</keyword>
<evidence type="ECO:0000256" key="5">
    <source>
        <dbReference type="ARBA" id="ARBA00022801"/>
    </source>
</evidence>
<evidence type="ECO:0000256" key="2">
    <source>
        <dbReference type="ARBA" id="ARBA00007951"/>
    </source>
</evidence>
<dbReference type="InterPro" id="IPR057739">
    <property type="entry name" value="Glyco_hydro_29_N"/>
</dbReference>
<gene>
    <name evidence="9" type="ORF">MCOR_7095</name>
</gene>
<dbReference type="Pfam" id="PF16757">
    <property type="entry name" value="Fucosidase_C"/>
    <property type="match status" value="1"/>
</dbReference>
<sequence length="156" mass="17270">MNQIISTFASTISCGGNMLMNIGPTKEGTIIPVFEERLRQFGSWLKINGEGVYGSVPWSHQNDFTTKNVWYTRKKAENDGTAVYAIMLTWPDDSVLVLGAPIPSQSTQVTMLGYEGTVNWIAGPGGQGMNITLQNIPWNKLPSPWAWMFKLTNLAN</sequence>
<dbReference type="SMART" id="SM00812">
    <property type="entry name" value="Alpha_L_fucos"/>
    <property type="match status" value="1"/>
</dbReference>
<dbReference type="EMBL" id="CACVKT020001353">
    <property type="protein sequence ID" value="CAC5367021.1"/>
    <property type="molecule type" value="Genomic_DNA"/>
</dbReference>
<dbReference type="GO" id="GO:0004560">
    <property type="term" value="F:alpha-L-fucosidase activity"/>
    <property type="evidence" value="ECO:0007669"/>
    <property type="project" value="UniProtKB-EC"/>
</dbReference>